<gene>
    <name evidence="1" type="ORF">H2Z84_06220</name>
</gene>
<organism evidence="1 2">
    <name type="scientific">Aquitalea aquatica</name>
    <dbReference type="NCBI Taxonomy" id="3044273"/>
    <lineage>
        <taxon>Bacteria</taxon>
        <taxon>Pseudomonadati</taxon>
        <taxon>Pseudomonadota</taxon>
        <taxon>Betaproteobacteria</taxon>
        <taxon>Neisseriales</taxon>
        <taxon>Chromobacteriaceae</taxon>
        <taxon>Aquitalea</taxon>
    </lineage>
</organism>
<comment type="caution">
    <text evidence="1">The sequence shown here is derived from an EMBL/GenBank/DDBJ whole genome shotgun (WGS) entry which is preliminary data.</text>
</comment>
<keyword evidence="2" id="KW-1185">Reference proteome</keyword>
<sequence>MSKLLIDDGKVLLDPLLLKKLRKNKCFSQDDLARHASNRRCPVSSASIKRAELGSPVRYRTAKNLALALDVEVDSLFARLE</sequence>
<dbReference type="AlphaFoldDB" id="A0A838XZZ5"/>
<name>A0A838XZZ5_9NEIS</name>
<dbReference type="Gene3D" id="1.10.260.40">
    <property type="entry name" value="lambda repressor-like DNA-binding domains"/>
    <property type="match status" value="1"/>
</dbReference>
<protein>
    <submittedName>
        <fullName evidence="1">XRE family transcriptional regulator</fullName>
    </submittedName>
</protein>
<dbReference type="SUPFAM" id="SSF47413">
    <property type="entry name" value="lambda repressor-like DNA-binding domains"/>
    <property type="match status" value="1"/>
</dbReference>
<proteinExistence type="predicted"/>
<evidence type="ECO:0000313" key="1">
    <source>
        <dbReference type="EMBL" id="MBA4707976.1"/>
    </source>
</evidence>
<dbReference type="RefSeq" id="WP_181835204.1">
    <property type="nucleotide sequence ID" value="NZ_JACERN010000022.1"/>
</dbReference>
<dbReference type="InterPro" id="IPR010982">
    <property type="entry name" value="Lambda_DNA-bd_dom_sf"/>
</dbReference>
<reference evidence="1 2" key="1">
    <citation type="submission" date="2020-07" db="EMBL/GenBank/DDBJ databases">
        <title>Draft genome sequence of violacein-producing bacteria and related species.</title>
        <authorList>
            <person name="Wilson H.S."/>
            <person name="De Leon M.E."/>
        </authorList>
    </citation>
    <scope>NUCLEOTIDE SEQUENCE [LARGE SCALE GENOMIC DNA]</scope>
    <source>
        <strain evidence="1 2">HSC-21Su07</strain>
    </source>
</reference>
<dbReference type="GO" id="GO:0003677">
    <property type="term" value="F:DNA binding"/>
    <property type="evidence" value="ECO:0007669"/>
    <property type="project" value="InterPro"/>
</dbReference>
<dbReference type="EMBL" id="JACERN010000022">
    <property type="protein sequence ID" value="MBA4707976.1"/>
    <property type="molecule type" value="Genomic_DNA"/>
</dbReference>
<evidence type="ECO:0000313" key="2">
    <source>
        <dbReference type="Proteomes" id="UP000545606"/>
    </source>
</evidence>
<dbReference type="Proteomes" id="UP000545606">
    <property type="component" value="Unassembled WGS sequence"/>
</dbReference>
<accession>A0A838XZZ5</accession>